<evidence type="ECO:0000256" key="3">
    <source>
        <dbReference type="ARBA" id="ARBA00022691"/>
    </source>
</evidence>
<evidence type="ECO:0000256" key="1">
    <source>
        <dbReference type="ARBA" id="ARBA00022603"/>
    </source>
</evidence>
<proteinExistence type="predicted"/>
<dbReference type="PANTHER" id="PTHR43712:SF2">
    <property type="entry name" value="O-METHYLTRANSFERASE CICE"/>
    <property type="match status" value="1"/>
</dbReference>
<dbReference type="SUPFAM" id="SSF46785">
    <property type="entry name" value="Winged helix' DNA-binding domain"/>
    <property type="match status" value="1"/>
</dbReference>
<dbReference type="PROSITE" id="PS51683">
    <property type="entry name" value="SAM_OMT_II"/>
    <property type="match status" value="1"/>
</dbReference>
<evidence type="ECO:0000259" key="4">
    <source>
        <dbReference type="Pfam" id="PF00891"/>
    </source>
</evidence>
<protein>
    <recommendedName>
        <fullName evidence="4">O-methyltransferase C-terminal domain-containing protein</fullName>
    </recommendedName>
</protein>
<dbReference type="InterPro" id="IPR036390">
    <property type="entry name" value="WH_DNA-bd_sf"/>
</dbReference>
<dbReference type="Gene3D" id="3.40.50.150">
    <property type="entry name" value="Vaccinia Virus protein VP39"/>
    <property type="match status" value="1"/>
</dbReference>
<reference evidence="5 6" key="1">
    <citation type="submission" date="2024-01" db="EMBL/GenBank/DDBJ databases">
        <title>A draft genome for a cacao thread blight-causing isolate of Paramarasmius palmivorus.</title>
        <authorList>
            <person name="Baruah I.K."/>
            <person name="Bukari Y."/>
            <person name="Amoako-Attah I."/>
            <person name="Meinhardt L.W."/>
            <person name="Bailey B.A."/>
            <person name="Cohen S.P."/>
        </authorList>
    </citation>
    <scope>NUCLEOTIDE SEQUENCE [LARGE SCALE GENOMIC DNA]</scope>
    <source>
        <strain evidence="5 6">GH-12</strain>
    </source>
</reference>
<organism evidence="5 6">
    <name type="scientific">Paramarasmius palmivorus</name>
    <dbReference type="NCBI Taxonomy" id="297713"/>
    <lineage>
        <taxon>Eukaryota</taxon>
        <taxon>Fungi</taxon>
        <taxon>Dikarya</taxon>
        <taxon>Basidiomycota</taxon>
        <taxon>Agaricomycotina</taxon>
        <taxon>Agaricomycetes</taxon>
        <taxon>Agaricomycetidae</taxon>
        <taxon>Agaricales</taxon>
        <taxon>Marasmiineae</taxon>
        <taxon>Marasmiaceae</taxon>
        <taxon>Paramarasmius</taxon>
    </lineage>
</organism>
<keyword evidence="3" id="KW-0949">S-adenosyl-L-methionine</keyword>
<dbReference type="InterPro" id="IPR001077">
    <property type="entry name" value="COMT_C"/>
</dbReference>
<keyword evidence="6" id="KW-1185">Reference proteome</keyword>
<keyword evidence="1" id="KW-0489">Methyltransferase</keyword>
<feature type="domain" description="O-methyltransferase C-terminal" evidence="4">
    <location>
        <begin position="241"/>
        <end position="406"/>
    </location>
</feature>
<dbReference type="SUPFAM" id="SSF53335">
    <property type="entry name" value="S-adenosyl-L-methionine-dependent methyltransferases"/>
    <property type="match status" value="1"/>
</dbReference>
<dbReference type="Pfam" id="PF00891">
    <property type="entry name" value="Methyltransf_2"/>
    <property type="match status" value="1"/>
</dbReference>
<sequence length="424" mass="45982">MASPLSALVDIISNGVGSIESAYKEKGATHPSLDAPFAPGPLDSDPSLEIAIKTVVAASLQLIASIQHPVETLLHASTAFYFPAALNVIDETHASNVLIGAGPEGLHVNEIAKEVGIGSSELGRVLRYLASRHIFREVTPNLSPEAQYDDSPVAALSGHITGEAFKGGPFLTEYLLGGHKEYPSPFNMAIRTKDSIWQWWEQPGNEMRPRRFATGMKGLGERFLPSVYTGAFDWQSLKEGAIAVDVGGGVGPVTLALYKAFPQITYIVQDLPPVINEAQKFWESQAPEALSGGNVKLQVQNFFEPQPEKNAAVYFLRLVLHDWPDNKAQEILRILRTSANDDTKLILFDMVVPHACPVTPPPPPPLLPNFAVGTFITASDLQMLNLMNGMERTVAGFVDLGKETGWKLESFKPGPLTAFVFSTA</sequence>
<dbReference type="InterPro" id="IPR029063">
    <property type="entry name" value="SAM-dependent_MTases_sf"/>
</dbReference>
<evidence type="ECO:0000313" key="5">
    <source>
        <dbReference type="EMBL" id="KAK7040146.1"/>
    </source>
</evidence>
<dbReference type="GO" id="GO:0008171">
    <property type="term" value="F:O-methyltransferase activity"/>
    <property type="evidence" value="ECO:0007669"/>
    <property type="project" value="InterPro"/>
</dbReference>
<dbReference type="PANTHER" id="PTHR43712">
    <property type="entry name" value="PUTATIVE (AFU_ORTHOLOGUE AFUA_4G14580)-RELATED"/>
    <property type="match status" value="1"/>
</dbReference>
<dbReference type="AlphaFoldDB" id="A0AAW0CKR2"/>
<evidence type="ECO:0000313" key="6">
    <source>
        <dbReference type="Proteomes" id="UP001383192"/>
    </source>
</evidence>
<keyword evidence="2" id="KW-0808">Transferase</keyword>
<evidence type="ECO:0000256" key="2">
    <source>
        <dbReference type="ARBA" id="ARBA00022679"/>
    </source>
</evidence>
<name>A0AAW0CKR2_9AGAR</name>
<accession>A0AAW0CKR2</accession>
<dbReference type="Gene3D" id="1.10.10.10">
    <property type="entry name" value="Winged helix-like DNA-binding domain superfamily/Winged helix DNA-binding domain"/>
    <property type="match status" value="1"/>
</dbReference>
<dbReference type="Proteomes" id="UP001383192">
    <property type="component" value="Unassembled WGS sequence"/>
</dbReference>
<dbReference type="InterPro" id="IPR016461">
    <property type="entry name" value="COMT-like"/>
</dbReference>
<comment type="caution">
    <text evidence="5">The sequence shown here is derived from an EMBL/GenBank/DDBJ whole genome shotgun (WGS) entry which is preliminary data.</text>
</comment>
<dbReference type="GO" id="GO:0032259">
    <property type="term" value="P:methylation"/>
    <property type="evidence" value="ECO:0007669"/>
    <property type="project" value="UniProtKB-KW"/>
</dbReference>
<dbReference type="InterPro" id="IPR036388">
    <property type="entry name" value="WH-like_DNA-bd_sf"/>
</dbReference>
<dbReference type="EMBL" id="JAYKXP010000038">
    <property type="protein sequence ID" value="KAK7040146.1"/>
    <property type="molecule type" value="Genomic_DNA"/>
</dbReference>
<gene>
    <name evidence="5" type="ORF">VNI00_009952</name>
</gene>